<comment type="subunit">
    <text evidence="8">Homodimer.</text>
</comment>
<dbReference type="Pfam" id="PF02569">
    <property type="entry name" value="Pantoate_ligase"/>
    <property type="match status" value="1"/>
</dbReference>
<evidence type="ECO:0000256" key="2">
    <source>
        <dbReference type="ARBA" id="ARBA00009256"/>
    </source>
</evidence>
<dbReference type="InterPro" id="IPR003721">
    <property type="entry name" value="Pantoate_ligase"/>
</dbReference>
<dbReference type="InterPro" id="IPR042176">
    <property type="entry name" value="Pantoate_ligase_C"/>
</dbReference>
<evidence type="ECO:0000256" key="6">
    <source>
        <dbReference type="ARBA" id="ARBA00022840"/>
    </source>
</evidence>
<accession>A0A450TCU6</accession>
<evidence type="ECO:0000256" key="3">
    <source>
        <dbReference type="ARBA" id="ARBA00022598"/>
    </source>
</evidence>
<name>A0A450TCU6_9GAMM</name>
<comment type="miscellaneous">
    <text evidence="8">The reaction proceeds by a bi uni uni bi ping pong mechanism.</text>
</comment>
<dbReference type="EC" id="6.3.2.1" evidence="8"/>
<evidence type="ECO:0000256" key="4">
    <source>
        <dbReference type="ARBA" id="ARBA00022655"/>
    </source>
</evidence>
<dbReference type="EMBL" id="CAADFL010000532">
    <property type="protein sequence ID" value="VFK18233.1"/>
    <property type="molecule type" value="Genomic_DNA"/>
</dbReference>
<dbReference type="GO" id="GO:0005829">
    <property type="term" value="C:cytosol"/>
    <property type="evidence" value="ECO:0007669"/>
    <property type="project" value="TreeGrafter"/>
</dbReference>
<evidence type="ECO:0000313" key="10">
    <source>
        <dbReference type="EMBL" id="VFJ69996.1"/>
    </source>
</evidence>
<feature type="binding site" evidence="8">
    <location>
        <begin position="30"/>
        <end position="37"/>
    </location>
    <ligand>
        <name>ATP</name>
        <dbReference type="ChEBI" id="CHEBI:30616"/>
    </ligand>
</feature>
<comment type="pathway">
    <text evidence="1 8">Cofactor biosynthesis; (R)-pantothenate biosynthesis; (R)-pantothenate from (R)-pantoate and beta-alanine: step 1/1.</text>
</comment>
<keyword evidence="4 8" id="KW-0566">Pantothenate biosynthesis</keyword>
<dbReference type="InterPro" id="IPR014729">
    <property type="entry name" value="Rossmann-like_a/b/a_fold"/>
</dbReference>
<feature type="active site" description="Proton donor" evidence="8">
    <location>
        <position position="37"/>
    </location>
</feature>
<evidence type="ECO:0000256" key="8">
    <source>
        <dbReference type="HAMAP-Rule" id="MF_00158"/>
    </source>
</evidence>
<dbReference type="EMBL" id="CAADEZ010000530">
    <property type="protein sequence ID" value="VFJ69996.1"/>
    <property type="molecule type" value="Genomic_DNA"/>
</dbReference>
<dbReference type="PANTHER" id="PTHR21299">
    <property type="entry name" value="CYTIDYLATE KINASE/PANTOATE-BETA-ALANINE LIGASE"/>
    <property type="match status" value="1"/>
</dbReference>
<dbReference type="SUPFAM" id="SSF52374">
    <property type="entry name" value="Nucleotidylyl transferase"/>
    <property type="match status" value="1"/>
</dbReference>
<dbReference type="AlphaFoldDB" id="A0A450TCU6"/>
<comment type="subcellular location">
    <subcellularLocation>
        <location evidence="8">Cytoplasm</location>
    </subcellularLocation>
</comment>
<comment type="function">
    <text evidence="8">Catalyzes the condensation of pantoate with beta-alanine in an ATP-dependent reaction via a pantoyl-adenylate intermediate.</text>
</comment>
<keyword evidence="8" id="KW-0963">Cytoplasm</keyword>
<dbReference type="HAMAP" id="MF_00158">
    <property type="entry name" value="PanC"/>
    <property type="match status" value="1"/>
</dbReference>
<feature type="binding site" evidence="8">
    <location>
        <begin position="186"/>
        <end position="189"/>
    </location>
    <ligand>
        <name>ATP</name>
        <dbReference type="ChEBI" id="CHEBI:30616"/>
    </ligand>
</feature>
<dbReference type="FunFam" id="3.40.50.620:FF:000013">
    <property type="entry name" value="Pantothenate synthetase"/>
    <property type="match status" value="1"/>
</dbReference>
<dbReference type="PANTHER" id="PTHR21299:SF1">
    <property type="entry name" value="PANTOATE--BETA-ALANINE LIGASE"/>
    <property type="match status" value="1"/>
</dbReference>
<evidence type="ECO:0000256" key="1">
    <source>
        <dbReference type="ARBA" id="ARBA00004990"/>
    </source>
</evidence>
<feature type="binding site" evidence="8">
    <location>
        <position position="61"/>
    </location>
    <ligand>
        <name>(R)-pantoate</name>
        <dbReference type="ChEBI" id="CHEBI:15980"/>
    </ligand>
</feature>
<dbReference type="Gene3D" id="3.30.1300.10">
    <property type="entry name" value="Pantoate-beta-alanine ligase, C-terminal domain"/>
    <property type="match status" value="1"/>
</dbReference>
<feature type="binding site" evidence="8">
    <location>
        <begin position="149"/>
        <end position="152"/>
    </location>
    <ligand>
        <name>ATP</name>
        <dbReference type="ChEBI" id="CHEBI:30616"/>
    </ligand>
</feature>
<dbReference type="FunFam" id="3.30.1300.10:FF:000001">
    <property type="entry name" value="Pantothenate synthetase"/>
    <property type="match status" value="1"/>
</dbReference>
<dbReference type="NCBIfam" id="TIGR00018">
    <property type="entry name" value="panC"/>
    <property type="match status" value="1"/>
</dbReference>
<dbReference type="GO" id="GO:0015940">
    <property type="term" value="P:pantothenate biosynthetic process"/>
    <property type="evidence" value="ECO:0007669"/>
    <property type="project" value="UniProtKB-UniRule"/>
</dbReference>
<keyword evidence="3 8" id="KW-0436">Ligase</keyword>
<sequence length="291" mass="32266">MDIIENSHEINGVIRGIRKGGRSIGFVPTMGDLHTGHISMVERAREVAGFTVASVFVNPFQFGEGEDYQSYPRTLDADIAKLKAVGTDLLFTPSVTDLYPNGLERITRVEVPAMGKILCGISRPVFFRGITTVVSMLFHLVRPDYAVFGEKDYQQLVIIKRMVSDLKMPVEIIPFPTAREADGLAMSSRNGYLTASERQRAPVLYKALCEARDSITAGNVDIEAIRIKGFETLMAEGLRPDYFEIRRATDLAVPEQEELQQDKQNLRIIAAALLGKARLIDNIAVVPGLRV</sequence>
<feature type="binding site" evidence="8">
    <location>
        <position position="178"/>
    </location>
    <ligand>
        <name>ATP</name>
        <dbReference type="ChEBI" id="CHEBI:30616"/>
    </ligand>
</feature>
<dbReference type="CDD" id="cd00560">
    <property type="entry name" value="PanC"/>
    <property type="match status" value="1"/>
</dbReference>
<organism evidence="9">
    <name type="scientific">Candidatus Kentrum sp. FM</name>
    <dbReference type="NCBI Taxonomy" id="2126340"/>
    <lineage>
        <taxon>Bacteria</taxon>
        <taxon>Pseudomonadati</taxon>
        <taxon>Pseudomonadota</taxon>
        <taxon>Gammaproteobacteria</taxon>
        <taxon>Candidatus Kentrum</taxon>
    </lineage>
</organism>
<dbReference type="Gene3D" id="3.40.50.620">
    <property type="entry name" value="HUPs"/>
    <property type="match status" value="1"/>
</dbReference>
<evidence type="ECO:0000256" key="7">
    <source>
        <dbReference type="ARBA" id="ARBA00048258"/>
    </source>
</evidence>
<keyword evidence="6 8" id="KW-0067">ATP-binding</keyword>
<reference evidence="9" key="1">
    <citation type="submission" date="2019-02" db="EMBL/GenBank/DDBJ databases">
        <authorList>
            <person name="Gruber-Vodicka R. H."/>
            <person name="Seah K. B. B."/>
        </authorList>
    </citation>
    <scope>NUCLEOTIDE SEQUENCE</scope>
    <source>
        <strain evidence="10">BECK_BZ163</strain>
        <strain evidence="11">BECK_BZ164</strain>
        <strain evidence="9">BECK_BZ165</strain>
    </source>
</reference>
<protein>
    <recommendedName>
        <fullName evidence="8">Pantothenate synthetase</fullName>
        <shortName evidence="8">PS</shortName>
        <ecNumber evidence="8">6.3.2.1</ecNumber>
    </recommendedName>
    <alternativeName>
        <fullName evidence="8">Pantoate--beta-alanine ligase</fullName>
    </alternativeName>
    <alternativeName>
        <fullName evidence="8">Pantoate-activating enzyme</fullName>
    </alternativeName>
</protein>
<dbReference type="UniPathway" id="UPA00028">
    <property type="reaction ID" value="UER00005"/>
</dbReference>
<comment type="catalytic activity">
    <reaction evidence="7 8">
        <text>(R)-pantoate + beta-alanine + ATP = (R)-pantothenate + AMP + diphosphate + H(+)</text>
        <dbReference type="Rhea" id="RHEA:10912"/>
        <dbReference type="ChEBI" id="CHEBI:15378"/>
        <dbReference type="ChEBI" id="CHEBI:15980"/>
        <dbReference type="ChEBI" id="CHEBI:29032"/>
        <dbReference type="ChEBI" id="CHEBI:30616"/>
        <dbReference type="ChEBI" id="CHEBI:33019"/>
        <dbReference type="ChEBI" id="CHEBI:57966"/>
        <dbReference type="ChEBI" id="CHEBI:456215"/>
        <dbReference type="EC" id="6.3.2.1"/>
    </reaction>
</comment>
<proteinExistence type="inferred from homology"/>
<evidence type="ECO:0000313" key="11">
    <source>
        <dbReference type="EMBL" id="VFK18233.1"/>
    </source>
</evidence>
<keyword evidence="5 8" id="KW-0547">Nucleotide-binding</keyword>
<evidence type="ECO:0000313" key="9">
    <source>
        <dbReference type="EMBL" id="VFJ64723.1"/>
    </source>
</evidence>
<feature type="binding site" evidence="8">
    <location>
        <position position="155"/>
    </location>
    <ligand>
        <name>(R)-pantoate</name>
        <dbReference type="ChEBI" id="CHEBI:15980"/>
    </ligand>
</feature>
<dbReference type="GO" id="GO:0005524">
    <property type="term" value="F:ATP binding"/>
    <property type="evidence" value="ECO:0007669"/>
    <property type="project" value="UniProtKB-KW"/>
</dbReference>
<dbReference type="EMBL" id="CAADFA010000376">
    <property type="protein sequence ID" value="VFJ64723.1"/>
    <property type="molecule type" value="Genomic_DNA"/>
</dbReference>
<evidence type="ECO:0000256" key="5">
    <source>
        <dbReference type="ARBA" id="ARBA00022741"/>
    </source>
</evidence>
<feature type="binding site" evidence="8">
    <location>
        <position position="61"/>
    </location>
    <ligand>
        <name>beta-alanine</name>
        <dbReference type="ChEBI" id="CHEBI:57966"/>
    </ligand>
</feature>
<comment type="similarity">
    <text evidence="2 8">Belongs to the pantothenate synthetase family.</text>
</comment>
<gene>
    <name evidence="8" type="primary">panC</name>
    <name evidence="10" type="ORF">BECKFM1743A_GA0114220_105301</name>
    <name evidence="11" type="ORF">BECKFM1743B_GA0114221_105323</name>
    <name evidence="9" type="ORF">BECKFM1743C_GA0114222_103762</name>
</gene>
<dbReference type="GO" id="GO:0004592">
    <property type="term" value="F:pantoate-beta-alanine ligase activity"/>
    <property type="evidence" value="ECO:0007669"/>
    <property type="project" value="UniProtKB-UniRule"/>
</dbReference>